<keyword evidence="2 8" id="KW-0696">RNA-directed RNA polymerase</keyword>
<evidence type="ECO:0000256" key="6">
    <source>
        <dbReference type="ARBA" id="ARBA00022953"/>
    </source>
</evidence>
<reference evidence="9" key="1">
    <citation type="journal article" name="Viruses">
        <title>Characterization of the Mycovirome of the Phytopathogenic Fungus, Neofusicoccum parvum.</title>
        <authorList>
            <person name="Marais A."/>
            <person name="Faure C."/>
            <person name="Comont G."/>
            <person name="Candresse T."/>
            <person name="Stempien E."/>
            <person name="Corio-Costet M.F."/>
        </authorList>
    </citation>
    <scope>NUCLEOTIDE SEQUENCE</scope>
    <source>
        <strain evidence="9">COLB</strain>
    </source>
</reference>
<evidence type="ECO:0000256" key="7">
    <source>
        <dbReference type="ARBA" id="ARBA00048744"/>
    </source>
</evidence>
<evidence type="ECO:0000313" key="9">
    <source>
        <dbReference type="EMBL" id="QTE76048.1"/>
    </source>
</evidence>
<accession>A0A8A5D5Y4</accession>
<dbReference type="InterPro" id="IPR043502">
    <property type="entry name" value="DNA/RNA_pol_sf"/>
</dbReference>
<keyword evidence="4 8" id="KW-0548">Nucleotidyltransferase</keyword>
<evidence type="ECO:0000256" key="8">
    <source>
        <dbReference type="RuleBase" id="RU364050"/>
    </source>
</evidence>
<protein>
    <recommendedName>
        <fullName evidence="8">RNA-directed RNA polymerase</fullName>
        <ecNumber evidence="8">2.7.7.48</ecNumber>
    </recommendedName>
</protein>
<dbReference type="GO" id="GO:0003723">
    <property type="term" value="F:RNA binding"/>
    <property type="evidence" value="ECO:0007669"/>
    <property type="project" value="InterPro"/>
</dbReference>
<evidence type="ECO:0000256" key="1">
    <source>
        <dbReference type="ARBA" id="ARBA00010455"/>
    </source>
</evidence>
<comment type="similarity">
    <text evidence="1">Belongs to the totiviridae RNA-directed RNA polymerase family.</text>
</comment>
<dbReference type="InterPro" id="IPR001795">
    <property type="entry name" value="RNA-dir_pol_luteovirus"/>
</dbReference>
<dbReference type="GO" id="GO:0003968">
    <property type="term" value="F:RNA-directed RNA polymerase activity"/>
    <property type="evidence" value="ECO:0007669"/>
    <property type="project" value="UniProtKB-KW"/>
</dbReference>
<dbReference type="GO" id="GO:0006351">
    <property type="term" value="P:DNA-templated transcription"/>
    <property type="evidence" value="ECO:0007669"/>
    <property type="project" value="InterPro"/>
</dbReference>
<evidence type="ECO:0000256" key="2">
    <source>
        <dbReference type="ARBA" id="ARBA00022484"/>
    </source>
</evidence>
<dbReference type="EMBL" id="MW175879">
    <property type="protein sequence ID" value="QTE76048.1"/>
    <property type="molecule type" value="Genomic_RNA"/>
</dbReference>
<dbReference type="EC" id="2.7.7.48" evidence="8"/>
<dbReference type="Pfam" id="PF02123">
    <property type="entry name" value="RdRP_4"/>
    <property type="match status" value="1"/>
</dbReference>
<keyword evidence="5 8" id="KW-0547">Nucleotide-binding</keyword>
<name>A0A8A5D5Y4_9VIRU</name>
<dbReference type="GO" id="GO:0000166">
    <property type="term" value="F:nucleotide binding"/>
    <property type="evidence" value="ECO:0007669"/>
    <property type="project" value="UniProtKB-KW"/>
</dbReference>
<evidence type="ECO:0000256" key="4">
    <source>
        <dbReference type="ARBA" id="ARBA00022695"/>
    </source>
</evidence>
<proteinExistence type="inferred from homology"/>
<dbReference type="Gene3D" id="3.30.70.270">
    <property type="match status" value="1"/>
</dbReference>
<comment type="catalytic activity">
    <reaction evidence="7 8">
        <text>RNA(n) + a ribonucleoside 5'-triphosphate = RNA(n+1) + diphosphate</text>
        <dbReference type="Rhea" id="RHEA:21248"/>
        <dbReference type="Rhea" id="RHEA-COMP:14527"/>
        <dbReference type="Rhea" id="RHEA-COMP:17342"/>
        <dbReference type="ChEBI" id="CHEBI:33019"/>
        <dbReference type="ChEBI" id="CHEBI:61557"/>
        <dbReference type="ChEBI" id="CHEBI:140395"/>
        <dbReference type="EC" id="2.7.7.48"/>
    </reaction>
</comment>
<evidence type="ECO:0000256" key="3">
    <source>
        <dbReference type="ARBA" id="ARBA00022679"/>
    </source>
</evidence>
<keyword evidence="3 8" id="KW-0808">Transferase</keyword>
<dbReference type="SUPFAM" id="SSF56672">
    <property type="entry name" value="DNA/RNA polymerases"/>
    <property type="match status" value="1"/>
</dbReference>
<organism evidence="9">
    <name type="scientific">Neofusicoccum parvum victorivirus 1</name>
    <dbReference type="NCBI Taxonomy" id="2818054"/>
    <lineage>
        <taxon>Viruses</taxon>
        <taxon>Riboviria</taxon>
        <taxon>Orthornavirae</taxon>
        <taxon>Duplornaviricota</taxon>
        <taxon>Chrymotiviricetes</taxon>
        <taxon>Ghabrivirales</taxon>
        <taxon>Alphatotivirineae</taxon>
        <taxon>Pseudototiviridae</taxon>
        <taxon>Victorivirus</taxon>
    </lineage>
</organism>
<evidence type="ECO:0000256" key="5">
    <source>
        <dbReference type="ARBA" id="ARBA00022741"/>
    </source>
</evidence>
<keyword evidence="6 8" id="KW-0693">Viral RNA replication</keyword>
<dbReference type="InterPro" id="IPR043128">
    <property type="entry name" value="Rev_trsase/Diguanyl_cyclase"/>
</dbReference>
<sequence length="839" mass="91683">MSRWSDRAAQFGPVGELLLSVVERYPEVWAYGDLSFVDALTRLRATADALHVRDILLPAAISLIILPFPLQVTTSRADVFALVSRGAGVPFNFVQSGAGASTAMGELGWSGRADKRGRAFLQAILNSRELRDRAFPHKRSAAAATKPNLVLAPLARSFSTCVGPALAGQFLLSLAFKVHNDAAIAAMLYAYGLVPHYGRKAYDIAAWLTLNPTAAKGLSTALKALGANAHDFGAPLCEAVALQGRDVGGLDLEDETLYRCDPKRVAEQVINLGDDLESHIEAVVTRELQGREVALPPLDEWWSGRWAWCVNGSQNSNSSALLGVDERRFAQFHTRAYRRMAAEAVEREPVSGWDGVTLISASPKLEAGKTRAIFACDTRSYFAFEWLLGTVQKAWRNDRVLLDPGIGGHLGVANRVRGLMKHGGVNLMLDYDDFNSHHSLLAQKQVFRVLNRRVGAPQWYRDAVEASWDRMYVTYGGKRRKWLGTLPSGHRGTTAINSILNAAYLRQAVGGTRFDSLLSLHTGDDVYMRVDTLDGCRSILEAAEELGCRMNPAKQSVGFTTAEFLRMTITPRESRGYLARAVAAFTAGNWINENPLDPADALRTAITSTRSLINRSGQLGYGRLIAPALRQQQPLGIRALIQLLSGDVSLDASPVYNTDGNIQTYQVRGDIAENLPVSERWPSHATRDYLCSHVTPVEASAIELTGVDVGTTMLASSFSKGHSSLADTRRTQYVIRKGPRHRAYGLTNAADLLRRRTEKGALLQYPLVNLVKSRLTTEMVTTLLIEAGTPPAGRDPWIVAFGEERDPKNIIGILSHSDAGSLSKLTKVGNIYTLTPVCV</sequence>